<evidence type="ECO:0000256" key="11">
    <source>
        <dbReference type="ARBA" id="ARBA00023262"/>
    </source>
</evidence>
<reference evidence="15" key="1">
    <citation type="submission" date="2022-05" db="EMBL/GenBank/DDBJ databases">
        <authorList>
            <person name="Okamura Y."/>
        </authorList>
    </citation>
    <scope>NUCLEOTIDE SEQUENCE</scope>
</reference>
<keyword evidence="11" id="KW-0599">Photoprotein</keyword>
<evidence type="ECO:0000256" key="6">
    <source>
        <dbReference type="ARBA" id="ARBA00022840"/>
    </source>
</evidence>
<dbReference type="SUPFAM" id="SSF56801">
    <property type="entry name" value="Acetyl-CoA synthetase-like"/>
    <property type="match status" value="1"/>
</dbReference>
<evidence type="ECO:0000259" key="13">
    <source>
        <dbReference type="Pfam" id="PF00501"/>
    </source>
</evidence>
<evidence type="ECO:0000256" key="12">
    <source>
        <dbReference type="ARBA" id="ARBA00048497"/>
    </source>
</evidence>
<dbReference type="Pfam" id="PF13193">
    <property type="entry name" value="AMP-binding_C"/>
    <property type="match status" value="1"/>
</dbReference>
<dbReference type="Gene3D" id="3.30.300.30">
    <property type="match status" value="1"/>
</dbReference>
<dbReference type="FunFam" id="3.30.300.30:FF:000007">
    <property type="entry name" value="4-coumarate--CoA ligase 2"/>
    <property type="match status" value="1"/>
</dbReference>
<gene>
    <name evidence="15" type="ORF">PIBRA_LOCUS1878</name>
</gene>
<dbReference type="PANTHER" id="PTHR24096">
    <property type="entry name" value="LONG-CHAIN-FATTY-ACID--COA LIGASE"/>
    <property type="match status" value="1"/>
</dbReference>
<dbReference type="InterPro" id="IPR042099">
    <property type="entry name" value="ANL_N_sf"/>
</dbReference>
<dbReference type="GO" id="GO:0008218">
    <property type="term" value="P:bioluminescence"/>
    <property type="evidence" value="ECO:0007669"/>
    <property type="project" value="UniProtKB-KW"/>
</dbReference>
<evidence type="ECO:0000256" key="4">
    <source>
        <dbReference type="ARBA" id="ARBA00019043"/>
    </source>
</evidence>
<dbReference type="InterPro" id="IPR000873">
    <property type="entry name" value="AMP-dep_synth/lig_dom"/>
</dbReference>
<keyword evidence="9" id="KW-0576">Peroxisome</keyword>
<accession>A0A9P0X3M2</accession>
<evidence type="ECO:0000256" key="1">
    <source>
        <dbReference type="ARBA" id="ARBA00004275"/>
    </source>
</evidence>
<name>A0A9P0X3M2_PIEBR</name>
<dbReference type="AlphaFoldDB" id="A0A9P0X3M2"/>
<comment type="similarity">
    <text evidence="2">Belongs to the ATP-dependent AMP-binding enzyme family.</text>
</comment>
<evidence type="ECO:0000256" key="7">
    <source>
        <dbReference type="ARBA" id="ARBA00023002"/>
    </source>
</evidence>
<proteinExistence type="inferred from homology"/>
<dbReference type="GO" id="GO:0004497">
    <property type="term" value="F:monooxygenase activity"/>
    <property type="evidence" value="ECO:0007669"/>
    <property type="project" value="UniProtKB-KW"/>
</dbReference>
<protein>
    <recommendedName>
        <fullName evidence="4">Luciferin 4-monooxygenase</fullName>
        <ecNumber evidence="3">1.13.12.7</ecNumber>
    </recommendedName>
</protein>
<dbReference type="EMBL" id="CALOZG010000002">
    <property type="protein sequence ID" value="CAH3977928.1"/>
    <property type="molecule type" value="Genomic_DNA"/>
</dbReference>
<dbReference type="Gene3D" id="3.40.50.12780">
    <property type="entry name" value="N-terminal domain of ligase-like"/>
    <property type="match status" value="1"/>
</dbReference>
<dbReference type="PANTHER" id="PTHR24096:SF422">
    <property type="entry name" value="BCDNA.GH02901"/>
    <property type="match status" value="1"/>
</dbReference>
<keyword evidence="5" id="KW-0547">Nucleotide-binding</keyword>
<evidence type="ECO:0000256" key="5">
    <source>
        <dbReference type="ARBA" id="ARBA00022741"/>
    </source>
</evidence>
<keyword evidence="8" id="KW-0503">Monooxygenase</keyword>
<dbReference type="Proteomes" id="UP001152562">
    <property type="component" value="Unassembled WGS sequence"/>
</dbReference>
<keyword evidence="6" id="KW-0067">ATP-binding</keyword>
<comment type="subcellular location">
    <subcellularLocation>
        <location evidence="1">Peroxisome</location>
    </subcellularLocation>
</comment>
<dbReference type="Pfam" id="PF00501">
    <property type="entry name" value="AMP-binding"/>
    <property type="match status" value="1"/>
</dbReference>
<keyword evidence="7" id="KW-0560">Oxidoreductase</keyword>
<evidence type="ECO:0000256" key="3">
    <source>
        <dbReference type="ARBA" id="ARBA00012532"/>
    </source>
</evidence>
<dbReference type="PROSITE" id="PS00455">
    <property type="entry name" value="AMP_BINDING"/>
    <property type="match status" value="1"/>
</dbReference>
<keyword evidence="16" id="KW-1185">Reference proteome</keyword>
<evidence type="ECO:0000259" key="14">
    <source>
        <dbReference type="Pfam" id="PF13193"/>
    </source>
</evidence>
<evidence type="ECO:0000256" key="8">
    <source>
        <dbReference type="ARBA" id="ARBA00023033"/>
    </source>
</evidence>
<dbReference type="GO" id="GO:0005777">
    <property type="term" value="C:peroxisome"/>
    <property type="evidence" value="ECO:0007669"/>
    <property type="project" value="UniProtKB-SubCell"/>
</dbReference>
<organism evidence="15 16">
    <name type="scientific">Pieris brassicae</name>
    <name type="common">White butterfly</name>
    <name type="synonym">Large white butterfly</name>
    <dbReference type="NCBI Taxonomy" id="7116"/>
    <lineage>
        <taxon>Eukaryota</taxon>
        <taxon>Metazoa</taxon>
        <taxon>Ecdysozoa</taxon>
        <taxon>Arthropoda</taxon>
        <taxon>Hexapoda</taxon>
        <taxon>Insecta</taxon>
        <taxon>Pterygota</taxon>
        <taxon>Neoptera</taxon>
        <taxon>Endopterygota</taxon>
        <taxon>Lepidoptera</taxon>
        <taxon>Glossata</taxon>
        <taxon>Ditrysia</taxon>
        <taxon>Papilionoidea</taxon>
        <taxon>Pieridae</taxon>
        <taxon>Pierinae</taxon>
        <taxon>Pieris</taxon>
    </lineage>
</organism>
<dbReference type="FunFam" id="3.40.50.12780:FF:000003">
    <property type="entry name" value="Long-chain-fatty-acid--CoA ligase FadD"/>
    <property type="match status" value="1"/>
</dbReference>
<dbReference type="InterPro" id="IPR020845">
    <property type="entry name" value="AMP-binding_CS"/>
</dbReference>
<evidence type="ECO:0000256" key="10">
    <source>
        <dbReference type="ARBA" id="ARBA00023223"/>
    </source>
</evidence>
<dbReference type="GO" id="GO:0005524">
    <property type="term" value="F:ATP binding"/>
    <property type="evidence" value="ECO:0007669"/>
    <property type="project" value="UniProtKB-KW"/>
</dbReference>
<evidence type="ECO:0000313" key="16">
    <source>
        <dbReference type="Proteomes" id="UP001152562"/>
    </source>
</evidence>
<feature type="domain" description="AMP-binding enzyme C-terminal" evidence="14">
    <location>
        <begin position="474"/>
        <end position="549"/>
    </location>
</feature>
<evidence type="ECO:0000256" key="2">
    <source>
        <dbReference type="ARBA" id="ARBA00006432"/>
    </source>
</evidence>
<evidence type="ECO:0000256" key="9">
    <source>
        <dbReference type="ARBA" id="ARBA00023140"/>
    </source>
</evidence>
<comment type="caution">
    <text evidence="15">The sequence shown here is derived from an EMBL/GenBank/DDBJ whole genome shotgun (WGS) entry which is preliminary data.</text>
</comment>
<dbReference type="GO" id="GO:0004467">
    <property type="term" value="F:long-chain fatty acid-CoA ligase activity"/>
    <property type="evidence" value="ECO:0007669"/>
    <property type="project" value="TreeGrafter"/>
</dbReference>
<dbReference type="GO" id="GO:0046949">
    <property type="term" value="P:fatty-acyl-CoA biosynthetic process"/>
    <property type="evidence" value="ECO:0007669"/>
    <property type="project" value="TreeGrafter"/>
</dbReference>
<dbReference type="InterPro" id="IPR025110">
    <property type="entry name" value="AMP-bd_C"/>
</dbReference>
<dbReference type="EC" id="1.13.12.7" evidence="3"/>
<sequence>MFMLRFEKIVECRLVSFLRRNHVWTKNRVVKSPYCDIEIPNITVSEYILSNVHKWENKTAVVCGVTDRHYTYGQLYKHSRTLGAHLRRNFKLQNGDAVAVMMPNLPEYPITILGILSAGGVVTTLNPVYTPYEIQRQIFMSDNKLIFTIPEAVPVIQEALCLAKKNIPIIVIDVENNRQDGTISYKEIINNTNVDLSILKEVKRDTDDVSFLLYSSGTTGLPKGVELTNRNIVANCKQQDTEFRMYDFTTETNQDTVLAILPMYHSYGLSVVTLHKLAVGLKLVTIPKFKPETFVKALEKHSIASFYLAPPLMLFLSSYPGVKAKHMDRCQSVTIGAAPLPKADIEAFLKKVERDVHVGQAYGLTETSPIATLAPLGFKNYTSVGYAVPNVELRIIDRESNNLGPNEVGELLIKGPNVMKGYKNNPEANKQVFVEDGWFRSGDLASISDDGVVTIADRLKELIKVNAFQVPPAELESVLKEHPDVFDAAVVPIPDPITGQKPKAFVVLKENKHTSDNEILEFVSKRVAPYKRIKEIAFLNEIPKNPSGKILRRTLVEKYC</sequence>
<evidence type="ECO:0000313" key="15">
    <source>
        <dbReference type="EMBL" id="CAH3977928.1"/>
    </source>
</evidence>
<comment type="catalytic activity">
    <reaction evidence="12">
        <text>firefly D-luciferin + ATP + O2 = firefly oxyluciferin + hnu + AMP + CO2 + diphosphate</text>
        <dbReference type="Rhea" id="RHEA:10732"/>
        <dbReference type="ChEBI" id="CHEBI:15379"/>
        <dbReference type="ChEBI" id="CHEBI:16526"/>
        <dbReference type="ChEBI" id="CHEBI:16792"/>
        <dbReference type="ChEBI" id="CHEBI:30212"/>
        <dbReference type="ChEBI" id="CHEBI:30616"/>
        <dbReference type="ChEBI" id="CHEBI:33019"/>
        <dbReference type="ChEBI" id="CHEBI:58038"/>
        <dbReference type="ChEBI" id="CHEBI:456215"/>
        <dbReference type="EC" id="1.13.12.7"/>
    </reaction>
</comment>
<dbReference type="InterPro" id="IPR045851">
    <property type="entry name" value="AMP-bd_C_sf"/>
</dbReference>
<feature type="domain" description="AMP-dependent synthetase/ligase" evidence="13">
    <location>
        <begin position="51"/>
        <end position="422"/>
    </location>
</feature>
<keyword evidence="10" id="KW-0455">Luminescence</keyword>